<protein>
    <recommendedName>
        <fullName evidence="4">MARVEL domain-containing protein</fullName>
    </recommendedName>
</protein>
<dbReference type="OMA" id="NENGTWP"/>
<dbReference type="HOGENOM" id="CLU_109463_1_0_1"/>
<feature type="transmembrane region" description="Helical" evidence="1">
    <location>
        <begin position="48"/>
        <end position="70"/>
    </location>
</feature>
<dbReference type="KEGG" id="scm:SCHCO_01116386"/>
<dbReference type="eggNOG" id="ENOG502SP8J">
    <property type="taxonomic scope" value="Eukaryota"/>
</dbReference>
<reference evidence="2 3" key="1">
    <citation type="journal article" date="2010" name="Nat. Biotechnol.">
        <title>Genome sequence of the model mushroom Schizophyllum commune.</title>
        <authorList>
            <person name="Ohm R.A."/>
            <person name="de Jong J.F."/>
            <person name="Lugones L.G."/>
            <person name="Aerts A."/>
            <person name="Kothe E."/>
            <person name="Stajich J.E."/>
            <person name="de Vries R.P."/>
            <person name="Record E."/>
            <person name="Levasseur A."/>
            <person name="Baker S.E."/>
            <person name="Bartholomew K.A."/>
            <person name="Coutinho P.M."/>
            <person name="Erdmann S."/>
            <person name="Fowler T.J."/>
            <person name="Gathman A.C."/>
            <person name="Lombard V."/>
            <person name="Henrissat B."/>
            <person name="Knabe N."/>
            <person name="Kuees U."/>
            <person name="Lilly W.W."/>
            <person name="Lindquist E."/>
            <person name="Lucas S."/>
            <person name="Magnuson J.K."/>
            <person name="Piumi F."/>
            <person name="Raudaskoski M."/>
            <person name="Salamov A."/>
            <person name="Schmutz J."/>
            <person name="Schwarze F.W.M.R."/>
            <person name="vanKuyk P.A."/>
            <person name="Horton J.S."/>
            <person name="Grigoriev I.V."/>
            <person name="Woesten H.A.B."/>
        </authorList>
    </citation>
    <scope>NUCLEOTIDE SEQUENCE [LARGE SCALE GENOMIC DNA]</scope>
    <source>
        <strain evidence="3">H4-8 / FGSC 9210</strain>
    </source>
</reference>
<evidence type="ECO:0000256" key="1">
    <source>
        <dbReference type="SAM" id="Phobius"/>
    </source>
</evidence>
<organism evidence="3">
    <name type="scientific">Schizophyllum commune (strain H4-8 / FGSC 9210)</name>
    <name type="common">Split gill fungus</name>
    <dbReference type="NCBI Taxonomy" id="578458"/>
    <lineage>
        <taxon>Eukaryota</taxon>
        <taxon>Fungi</taxon>
        <taxon>Dikarya</taxon>
        <taxon>Basidiomycota</taxon>
        <taxon>Agaricomycotina</taxon>
        <taxon>Agaricomycetes</taxon>
        <taxon>Agaricomycetidae</taxon>
        <taxon>Agaricales</taxon>
        <taxon>Schizophyllaceae</taxon>
        <taxon>Schizophyllum</taxon>
    </lineage>
</organism>
<dbReference type="Proteomes" id="UP000007431">
    <property type="component" value="Unassembled WGS sequence"/>
</dbReference>
<dbReference type="EMBL" id="GL377302">
    <property type="protein sequence ID" value="EFJ03707.1"/>
    <property type="molecule type" value="Genomic_DNA"/>
</dbReference>
<dbReference type="VEuPathDB" id="FungiDB:SCHCODRAFT_01116386"/>
<evidence type="ECO:0000313" key="3">
    <source>
        <dbReference type="Proteomes" id="UP000007431"/>
    </source>
</evidence>
<evidence type="ECO:0000313" key="2">
    <source>
        <dbReference type="EMBL" id="EFJ03707.1"/>
    </source>
</evidence>
<keyword evidence="1" id="KW-0472">Membrane</keyword>
<dbReference type="AlphaFoldDB" id="D8PPV2"/>
<keyword evidence="1" id="KW-0812">Transmembrane</keyword>
<feature type="transmembrane region" description="Helical" evidence="1">
    <location>
        <begin position="12"/>
        <end position="36"/>
    </location>
</feature>
<name>D8PPV2_SCHCM</name>
<keyword evidence="3" id="KW-1185">Reference proteome</keyword>
<dbReference type="GeneID" id="9590090"/>
<accession>D8PPV2</accession>
<dbReference type="InParanoid" id="D8PPV2"/>
<evidence type="ECO:0008006" key="4">
    <source>
        <dbReference type="Google" id="ProtNLM"/>
    </source>
</evidence>
<keyword evidence="1" id="KW-1133">Transmembrane helix</keyword>
<dbReference type="OrthoDB" id="3226059at2759"/>
<proteinExistence type="predicted"/>
<feature type="transmembrane region" description="Helical" evidence="1">
    <location>
        <begin position="132"/>
        <end position="149"/>
    </location>
</feature>
<gene>
    <name evidence="2" type="ORF">SCHCODRAFT_45942</name>
</gene>
<sequence length="166" mass="18816">MSTKLSTQYHPFLFLLLMLCAMAELGLGVFLIVTGYEHEYWPSSRYRALLILFLFDAAWTIFFSSAYLLYCLEGGRRLLADIASSVIWLIMTTTLWGAAAGLWHNTRTGGDCTGQPAISECRETLTIEGLGWAQFSLSALTMLSTIAWMQESRWKRRLDEVLEMPV</sequence>
<feature type="transmembrane region" description="Helical" evidence="1">
    <location>
        <begin position="82"/>
        <end position="103"/>
    </location>
</feature>